<feature type="region of interest" description="Disordered" evidence="1">
    <location>
        <begin position="119"/>
        <end position="139"/>
    </location>
</feature>
<evidence type="ECO:0000313" key="3">
    <source>
        <dbReference type="Proteomes" id="UP000011713"/>
    </source>
</evidence>
<feature type="compositionally biased region" description="Basic residues" evidence="1">
    <location>
        <begin position="127"/>
        <end position="137"/>
    </location>
</feature>
<dbReference type="HOGENOM" id="CLU_051764_0_0_1"/>
<accession>M4BTZ6</accession>
<keyword evidence="3" id="KW-1185">Reference proteome</keyword>
<dbReference type="VEuPathDB" id="FungiDB:HpaG809933"/>
<feature type="region of interest" description="Disordered" evidence="1">
    <location>
        <begin position="306"/>
        <end position="326"/>
    </location>
</feature>
<name>M4BTZ6_HYAAE</name>
<feature type="region of interest" description="Disordered" evidence="1">
    <location>
        <begin position="1"/>
        <end position="33"/>
    </location>
</feature>
<evidence type="ECO:0000313" key="2">
    <source>
        <dbReference type="EnsemblProtists" id="HpaP809933"/>
    </source>
</evidence>
<protein>
    <submittedName>
        <fullName evidence="2">Uncharacterized protein</fullName>
    </submittedName>
</protein>
<reference evidence="3" key="1">
    <citation type="journal article" date="2010" name="Science">
        <title>Signatures of adaptation to obligate biotrophy in the Hyaloperonospora arabidopsidis genome.</title>
        <authorList>
            <person name="Baxter L."/>
            <person name="Tripathy S."/>
            <person name="Ishaque N."/>
            <person name="Boot N."/>
            <person name="Cabral A."/>
            <person name="Kemen E."/>
            <person name="Thines M."/>
            <person name="Ah-Fong A."/>
            <person name="Anderson R."/>
            <person name="Badejoko W."/>
            <person name="Bittner-Eddy P."/>
            <person name="Boore J.L."/>
            <person name="Chibucos M.C."/>
            <person name="Coates M."/>
            <person name="Dehal P."/>
            <person name="Delehaunty K."/>
            <person name="Dong S."/>
            <person name="Downton P."/>
            <person name="Dumas B."/>
            <person name="Fabro G."/>
            <person name="Fronick C."/>
            <person name="Fuerstenberg S.I."/>
            <person name="Fulton L."/>
            <person name="Gaulin E."/>
            <person name="Govers F."/>
            <person name="Hughes L."/>
            <person name="Humphray S."/>
            <person name="Jiang R.H."/>
            <person name="Judelson H."/>
            <person name="Kamoun S."/>
            <person name="Kyung K."/>
            <person name="Meijer H."/>
            <person name="Minx P."/>
            <person name="Morris P."/>
            <person name="Nelson J."/>
            <person name="Phuntumart V."/>
            <person name="Qutob D."/>
            <person name="Rehmany A."/>
            <person name="Rougon-Cardoso A."/>
            <person name="Ryden P."/>
            <person name="Torto-Alalibo T."/>
            <person name="Studholme D."/>
            <person name="Wang Y."/>
            <person name="Win J."/>
            <person name="Wood J."/>
            <person name="Clifton S.W."/>
            <person name="Rogers J."/>
            <person name="Van den Ackerveken G."/>
            <person name="Jones J.D."/>
            <person name="McDowell J.M."/>
            <person name="Beynon J."/>
            <person name="Tyler B.M."/>
        </authorList>
    </citation>
    <scope>NUCLEOTIDE SEQUENCE [LARGE SCALE GENOMIC DNA]</scope>
    <source>
        <strain evidence="3">Emoy2</strain>
    </source>
</reference>
<sequence length="326" mass="35305">MEESVDYGSDTSVSGDARAMSDTPMSEVHSPTTLSLPMAHSKPGSDDAIITNPLDEQQQLTVQREESARRHAQMITTLENQRDYVFNPLSVEERLRQTTGQTLATWTIHPVAASLEEGASGQALHERRNKGRRRQRIHSLGAPHSSSAVCQRPIAQSHALCFGYYGIHECWSDCDHQPANPHHSGGKHGLGLEMNLATMFKNVQGGTLATLPDTDIGHDDDVVSGVSPHGTGGSLAHRAASVEVGIPKEEHEKVLLELRGLRETLGKTQSVLVATQARVEALESGHTRMEAQLDLLILIRMQQPMARPTSAAQAPPSSHGKDPGMA</sequence>
<proteinExistence type="predicted"/>
<organism evidence="2 3">
    <name type="scientific">Hyaloperonospora arabidopsidis (strain Emoy2)</name>
    <name type="common">Downy mildew agent</name>
    <name type="synonym">Peronospora arabidopsidis</name>
    <dbReference type="NCBI Taxonomy" id="559515"/>
    <lineage>
        <taxon>Eukaryota</taxon>
        <taxon>Sar</taxon>
        <taxon>Stramenopiles</taxon>
        <taxon>Oomycota</taxon>
        <taxon>Peronosporomycetes</taxon>
        <taxon>Peronosporales</taxon>
        <taxon>Peronosporaceae</taxon>
        <taxon>Hyaloperonospora</taxon>
    </lineage>
</organism>
<dbReference type="AlphaFoldDB" id="M4BTZ6"/>
<dbReference type="EnsemblProtists" id="HpaT809933">
    <property type="protein sequence ID" value="HpaP809933"/>
    <property type="gene ID" value="HpaG809933"/>
</dbReference>
<dbReference type="Proteomes" id="UP000011713">
    <property type="component" value="Unassembled WGS sequence"/>
</dbReference>
<reference evidence="2" key="2">
    <citation type="submission" date="2015-06" db="UniProtKB">
        <authorList>
            <consortium name="EnsemblProtists"/>
        </authorList>
    </citation>
    <scope>IDENTIFICATION</scope>
    <source>
        <strain evidence="2">Emoy2</strain>
    </source>
</reference>
<evidence type="ECO:0000256" key="1">
    <source>
        <dbReference type="SAM" id="MobiDB-lite"/>
    </source>
</evidence>
<dbReference type="InParanoid" id="M4BTZ6"/>
<dbReference type="EMBL" id="JH597888">
    <property type="status" value="NOT_ANNOTATED_CDS"/>
    <property type="molecule type" value="Genomic_DNA"/>
</dbReference>